<dbReference type="EMBL" id="CAOQHR010000003">
    <property type="protein sequence ID" value="CAI6331989.1"/>
    <property type="molecule type" value="Genomic_DNA"/>
</dbReference>
<proteinExistence type="predicted"/>
<dbReference type="Proteomes" id="UP001152607">
    <property type="component" value="Unassembled WGS sequence"/>
</dbReference>
<dbReference type="PANTHER" id="PTHR10622:SF12">
    <property type="entry name" value="HET DOMAIN-CONTAINING PROTEIN"/>
    <property type="match status" value="1"/>
</dbReference>
<sequence length="632" mass="71180">MRLLHVKTRKLQEFFGVAIPPYAILSHTWGSEEVTFNDLLTGDYHTKHGYIKIDGCCQEAVSQGMTWVWVDSCCIDKSSSAELSEAINSMFNWYQNAKVCFVYLEDVLPSENPFLPESTLRSSRWWTRGWTLQELLAPRHVIFFDKDWDHVFTELTEGLDGDMSESMALVANGLKDTSENAMSKQETVQNIRYSLISTITGIPRSVLMGTEELSEVAAAVKFSWAAKRHTTRIEDAAYCLLGLLGVNMPLLYGEGDKAFVRLQQAVISGSDDISMLSWGCGLTWEAIEEIGPESVLANSPSAFREYPTEKLYPARRTPRIHSTVTGHGLHVELPLILVDPRQKTWLGIIEQHVLGEKGDIIDIAGIAGIAIVLRQKTASDSNTLVRARGCPPIRISSLHSLKYLLRRKNRKMVYLQDSGVMDDSEMSFISGYRDLVRSVFRKHPGQHTNTTELAISISGLRNAGYILSSQYPPIDHDLSTAGLRPMSTWQLNNGRLQYEQQHFESLLCHGPHELFYFILTGPGSHRVAVKVRIKYNPPNISSFQVLLSQEEIVCKATALEHVCKRGLGPIYITWGSKELSLWQEYVNLWNKKGSKIHVRALPSQQDITNKYTRYAQCDLAWSGGWVIGNNVI</sequence>
<reference evidence="2" key="1">
    <citation type="submission" date="2023-01" db="EMBL/GenBank/DDBJ databases">
        <authorList>
            <person name="Van Ghelder C."/>
            <person name="Rancurel C."/>
        </authorList>
    </citation>
    <scope>NUCLEOTIDE SEQUENCE</scope>
    <source>
        <strain evidence="2">CNCM I-4278</strain>
    </source>
</reference>
<name>A0A9W4XKL5_9PLEO</name>
<evidence type="ECO:0000259" key="1">
    <source>
        <dbReference type="Pfam" id="PF06985"/>
    </source>
</evidence>
<keyword evidence="3" id="KW-1185">Reference proteome</keyword>
<dbReference type="InterPro" id="IPR010730">
    <property type="entry name" value="HET"/>
</dbReference>
<dbReference type="OrthoDB" id="674604at2759"/>
<evidence type="ECO:0000313" key="2">
    <source>
        <dbReference type="EMBL" id="CAI6331989.1"/>
    </source>
</evidence>
<accession>A0A9W4XKL5</accession>
<dbReference type="PANTHER" id="PTHR10622">
    <property type="entry name" value="HET DOMAIN-CONTAINING PROTEIN"/>
    <property type="match status" value="1"/>
</dbReference>
<feature type="domain" description="Heterokaryon incompatibility" evidence="1">
    <location>
        <begin position="22"/>
        <end position="107"/>
    </location>
</feature>
<gene>
    <name evidence="2" type="ORF">PDIGIT_LOCUS5018</name>
</gene>
<protein>
    <recommendedName>
        <fullName evidence="1">Heterokaryon incompatibility domain-containing protein</fullName>
    </recommendedName>
</protein>
<comment type="caution">
    <text evidence="2">The sequence shown here is derived from an EMBL/GenBank/DDBJ whole genome shotgun (WGS) entry which is preliminary data.</text>
</comment>
<dbReference type="AlphaFoldDB" id="A0A9W4XKL5"/>
<evidence type="ECO:0000313" key="3">
    <source>
        <dbReference type="Proteomes" id="UP001152607"/>
    </source>
</evidence>
<dbReference type="Pfam" id="PF06985">
    <property type="entry name" value="HET"/>
    <property type="match status" value="1"/>
</dbReference>
<organism evidence="2 3">
    <name type="scientific">Periconia digitata</name>
    <dbReference type="NCBI Taxonomy" id="1303443"/>
    <lineage>
        <taxon>Eukaryota</taxon>
        <taxon>Fungi</taxon>
        <taxon>Dikarya</taxon>
        <taxon>Ascomycota</taxon>
        <taxon>Pezizomycotina</taxon>
        <taxon>Dothideomycetes</taxon>
        <taxon>Pleosporomycetidae</taxon>
        <taxon>Pleosporales</taxon>
        <taxon>Massarineae</taxon>
        <taxon>Periconiaceae</taxon>
        <taxon>Periconia</taxon>
    </lineage>
</organism>